<feature type="transmembrane region" description="Helical" evidence="1">
    <location>
        <begin position="18"/>
        <end position="36"/>
    </location>
</feature>
<comment type="caution">
    <text evidence="2">The sequence shown here is derived from an EMBL/GenBank/DDBJ whole genome shotgun (WGS) entry which is preliminary data.</text>
</comment>
<organism evidence="2 3">
    <name type="scientific">Hymenobacter aquaticus</name>
    <dbReference type="NCBI Taxonomy" id="1867101"/>
    <lineage>
        <taxon>Bacteria</taxon>
        <taxon>Pseudomonadati</taxon>
        <taxon>Bacteroidota</taxon>
        <taxon>Cytophagia</taxon>
        <taxon>Cytophagales</taxon>
        <taxon>Hymenobacteraceae</taxon>
        <taxon>Hymenobacter</taxon>
    </lineage>
</organism>
<reference evidence="2 3" key="1">
    <citation type="submission" date="2019-04" db="EMBL/GenBank/DDBJ databases">
        <authorList>
            <person name="Feng G."/>
            <person name="Zhang J."/>
            <person name="Zhu H."/>
        </authorList>
    </citation>
    <scope>NUCLEOTIDE SEQUENCE [LARGE SCALE GENOMIC DNA]</scope>
    <source>
        <strain evidence="2 3">JCM 31653</strain>
    </source>
</reference>
<dbReference type="Proteomes" id="UP000297549">
    <property type="component" value="Unassembled WGS sequence"/>
</dbReference>
<feature type="transmembrane region" description="Helical" evidence="1">
    <location>
        <begin position="48"/>
        <end position="67"/>
    </location>
</feature>
<proteinExistence type="predicted"/>
<evidence type="ECO:0000313" key="3">
    <source>
        <dbReference type="Proteomes" id="UP000297549"/>
    </source>
</evidence>
<feature type="transmembrane region" description="Helical" evidence="1">
    <location>
        <begin position="87"/>
        <end position="113"/>
    </location>
</feature>
<gene>
    <name evidence="2" type="ORF">E5K00_18245</name>
</gene>
<keyword evidence="1" id="KW-0472">Membrane</keyword>
<dbReference type="AlphaFoldDB" id="A0A4Z0PY07"/>
<keyword evidence="1" id="KW-1133">Transmembrane helix</keyword>
<evidence type="ECO:0000313" key="2">
    <source>
        <dbReference type="EMBL" id="TGE22189.1"/>
    </source>
</evidence>
<keyword evidence="3" id="KW-1185">Reference proteome</keyword>
<dbReference type="RefSeq" id="WP_135464709.1">
    <property type="nucleotide sequence ID" value="NZ_SRLC01000002.1"/>
</dbReference>
<dbReference type="OrthoDB" id="886817at2"/>
<name>A0A4Z0PY07_9BACT</name>
<dbReference type="EMBL" id="SRLC01000002">
    <property type="protein sequence ID" value="TGE22189.1"/>
    <property type="molecule type" value="Genomic_DNA"/>
</dbReference>
<evidence type="ECO:0000256" key="1">
    <source>
        <dbReference type="SAM" id="Phobius"/>
    </source>
</evidence>
<sequence length="114" mass="12910">MNRLLLFAEQVLRLTPAWLWWALAGFGFGGINLVFYQEFWPNSPAAGSFFKGLVLVSLMAIPLAMIQTVRNFARTLQSSFWRLLWQLILFVGFLGACAVLLIILSVTALLYVLR</sequence>
<keyword evidence="1" id="KW-0812">Transmembrane</keyword>
<protein>
    <submittedName>
        <fullName evidence="2">Uncharacterized protein</fullName>
    </submittedName>
</protein>
<accession>A0A4Z0PY07</accession>